<reference evidence="3 4" key="1">
    <citation type="submission" date="2018-02" db="EMBL/GenBank/DDBJ databases">
        <title>Draft genome sequence of Mycobacterium virginiense isolated from mud of a swine farm in Japan.</title>
        <authorList>
            <person name="Ohya K."/>
        </authorList>
    </citation>
    <scope>NUCLEOTIDE SEQUENCE [LARGE SCALE GENOMIC DNA]</scope>
    <source>
        <strain evidence="3 4">GF75</strain>
    </source>
</reference>
<proteinExistence type="predicted"/>
<evidence type="ECO:0000256" key="1">
    <source>
        <dbReference type="SAM" id="MobiDB-lite"/>
    </source>
</evidence>
<evidence type="ECO:0000259" key="2">
    <source>
        <dbReference type="Pfam" id="PF12728"/>
    </source>
</evidence>
<evidence type="ECO:0000313" key="4">
    <source>
        <dbReference type="Proteomes" id="UP000237911"/>
    </source>
</evidence>
<dbReference type="RefSeq" id="WP_105294568.1">
    <property type="nucleotide sequence ID" value="NZ_PUEV01000012.1"/>
</dbReference>
<dbReference type="NCBIfam" id="TIGR01764">
    <property type="entry name" value="excise"/>
    <property type="match status" value="1"/>
</dbReference>
<keyword evidence="4" id="KW-1185">Reference proteome</keyword>
<sequence length="84" mass="9311">MTLGRRPEPPPESEKVLDRGRALSTADVATMTGHGQRMVQRWVANGELPAVVLGRRRIRVFEADLNEFLDARFTVYGAMKDGAA</sequence>
<accession>A0A9X7P056</accession>
<dbReference type="Proteomes" id="UP000237911">
    <property type="component" value="Unassembled WGS sequence"/>
</dbReference>
<dbReference type="EMBL" id="PUEV01000012">
    <property type="protein sequence ID" value="PQM53752.1"/>
    <property type="molecule type" value="Genomic_DNA"/>
</dbReference>
<dbReference type="InterPro" id="IPR009061">
    <property type="entry name" value="DNA-bd_dom_put_sf"/>
</dbReference>
<dbReference type="Pfam" id="PF12728">
    <property type="entry name" value="HTH_17"/>
    <property type="match status" value="1"/>
</dbReference>
<feature type="region of interest" description="Disordered" evidence="1">
    <location>
        <begin position="1"/>
        <end position="20"/>
    </location>
</feature>
<dbReference type="GO" id="GO:0003677">
    <property type="term" value="F:DNA binding"/>
    <property type="evidence" value="ECO:0007669"/>
    <property type="project" value="InterPro"/>
</dbReference>
<comment type="caution">
    <text evidence="3">The sequence shown here is derived from an EMBL/GenBank/DDBJ whole genome shotgun (WGS) entry which is preliminary data.</text>
</comment>
<name>A0A9X7P056_9MYCO</name>
<dbReference type="InterPro" id="IPR010093">
    <property type="entry name" value="SinI_DNA-bd"/>
</dbReference>
<dbReference type="InterPro" id="IPR041657">
    <property type="entry name" value="HTH_17"/>
</dbReference>
<dbReference type="AlphaFoldDB" id="A0A9X7P056"/>
<gene>
    <name evidence="3" type="ORF">C5U48_02800</name>
</gene>
<organism evidence="3 4">
    <name type="scientific">Mycolicibacter virginiensis</name>
    <dbReference type="NCBI Taxonomy" id="1795032"/>
    <lineage>
        <taxon>Bacteria</taxon>
        <taxon>Bacillati</taxon>
        <taxon>Actinomycetota</taxon>
        <taxon>Actinomycetes</taxon>
        <taxon>Mycobacteriales</taxon>
        <taxon>Mycobacteriaceae</taxon>
        <taxon>Mycolicibacter</taxon>
    </lineage>
</organism>
<feature type="domain" description="Helix-turn-helix" evidence="2">
    <location>
        <begin position="23"/>
        <end position="72"/>
    </location>
</feature>
<dbReference type="SUPFAM" id="SSF46955">
    <property type="entry name" value="Putative DNA-binding domain"/>
    <property type="match status" value="1"/>
</dbReference>
<protein>
    <submittedName>
        <fullName evidence="3">Excisionase</fullName>
    </submittedName>
</protein>
<evidence type="ECO:0000313" key="3">
    <source>
        <dbReference type="EMBL" id="PQM53752.1"/>
    </source>
</evidence>